<evidence type="ECO:0000256" key="1">
    <source>
        <dbReference type="SAM" id="MobiDB-lite"/>
    </source>
</evidence>
<dbReference type="EMBL" id="FMWP01000013">
    <property type="protein sequence ID" value="SCZ89421.1"/>
    <property type="molecule type" value="Genomic_DNA"/>
</dbReference>
<feature type="region of interest" description="Disordered" evidence="1">
    <location>
        <begin position="347"/>
        <end position="385"/>
    </location>
</feature>
<accession>A0A2X0KIV2</accession>
<organism evidence="2 3">
    <name type="scientific">Microbotryum saponariae</name>
    <dbReference type="NCBI Taxonomy" id="289078"/>
    <lineage>
        <taxon>Eukaryota</taxon>
        <taxon>Fungi</taxon>
        <taxon>Dikarya</taxon>
        <taxon>Basidiomycota</taxon>
        <taxon>Pucciniomycotina</taxon>
        <taxon>Microbotryomycetes</taxon>
        <taxon>Microbotryales</taxon>
        <taxon>Microbotryaceae</taxon>
        <taxon>Microbotryum</taxon>
    </lineage>
</organism>
<protein>
    <submittedName>
        <fullName evidence="2">BZ3500_MvSof-1268-A1-R1_Chr1-1g01168 protein</fullName>
    </submittedName>
</protein>
<dbReference type="AlphaFoldDB" id="A0A2X0KIV2"/>
<dbReference type="OrthoDB" id="2538105at2759"/>
<feature type="compositionally biased region" description="Acidic residues" evidence="1">
    <location>
        <begin position="366"/>
        <end position="375"/>
    </location>
</feature>
<sequence length="385" mass="41349">MSSQIYPTPLYRPPLPFTAASHATPTRSTSPTFGSSSSSLSTLPMSQFNTPGQYVPYTSSAVPGTLSPMYTSPTNTPLSTPPIAASSPSVRSGLKRPHHLHHQVDSAPLKPIDETTDESDVDEDEDDDDQDDDRVGTLPRPNSMGVLHSFRSAPPSDAASSRSRHPKKKRRIVESFAGLSLDPTAASASRSAAGLAAAAQPAQPPTTVTWNESARVQGDGTPALPQTPITNFGQLPMTSLPTPDIEDLPMGTGPSSFDLDEHRIYVASLDSPPPSPNLSPLTHETETEAHTDLTNLTIPTTMLKHLPPPLPLDVIKSLEAADKGAERGAAQALVLYQPLKWTPQEREQQLEEFRREQAKQERYDDADGVDLDSVEGAEGNGMEID</sequence>
<reference evidence="3" key="1">
    <citation type="submission" date="2016-10" db="EMBL/GenBank/DDBJ databases">
        <authorList>
            <person name="Jeantristanb JTB J.-T."/>
            <person name="Ricardo R."/>
        </authorList>
    </citation>
    <scope>NUCLEOTIDE SEQUENCE [LARGE SCALE GENOMIC DNA]</scope>
</reference>
<proteinExistence type="predicted"/>
<evidence type="ECO:0000313" key="2">
    <source>
        <dbReference type="EMBL" id="SCZ89421.1"/>
    </source>
</evidence>
<feature type="compositionally biased region" description="Low complexity" evidence="1">
    <location>
        <begin position="71"/>
        <end position="82"/>
    </location>
</feature>
<feature type="region of interest" description="Disordered" evidence="1">
    <location>
        <begin position="68"/>
        <end position="169"/>
    </location>
</feature>
<feature type="compositionally biased region" description="Acidic residues" evidence="1">
    <location>
        <begin position="114"/>
        <end position="132"/>
    </location>
</feature>
<keyword evidence="3" id="KW-1185">Reference proteome</keyword>
<feature type="compositionally biased region" description="Low complexity" evidence="1">
    <location>
        <begin position="149"/>
        <end position="161"/>
    </location>
</feature>
<feature type="compositionally biased region" description="Low complexity" evidence="1">
    <location>
        <begin position="24"/>
        <end position="46"/>
    </location>
</feature>
<evidence type="ECO:0000313" key="3">
    <source>
        <dbReference type="Proteomes" id="UP000249723"/>
    </source>
</evidence>
<gene>
    <name evidence="2" type="ORF">BZ3500_MVSOF-1268-A1-R1_CHR1-1G01168</name>
</gene>
<feature type="compositionally biased region" description="Basic and acidic residues" evidence="1">
    <location>
        <begin position="347"/>
        <end position="365"/>
    </location>
</feature>
<dbReference type="Proteomes" id="UP000249723">
    <property type="component" value="Unassembled WGS sequence"/>
</dbReference>
<feature type="region of interest" description="Disordered" evidence="1">
    <location>
        <begin position="1"/>
        <end position="46"/>
    </location>
</feature>
<name>A0A2X0KIV2_9BASI</name>